<dbReference type="EMBL" id="QCZG01000040">
    <property type="protein sequence ID" value="PWA08149.1"/>
    <property type="molecule type" value="Genomic_DNA"/>
</dbReference>
<dbReference type="InterPro" id="IPR050624">
    <property type="entry name" value="HTH-type_Tx_Regulator"/>
</dbReference>
<evidence type="ECO:0000256" key="2">
    <source>
        <dbReference type="ARBA" id="ARBA00023125"/>
    </source>
</evidence>
<comment type="caution">
    <text evidence="5">The sequence shown here is derived from an EMBL/GenBank/DDBJ whole genome shotgun (WGS) entry which is preliminary data.</text>
</comment>
<dbReference type="GO" id="GO:0003677">
    <property type="term" value="F:DNA binding"/>
    <property type="evidence" value="ECO:0007669"/>
    <property type="project" value="UniProtKB-UniRule"/>
</dbReference>
<evidence type="ECO:0000256" key="3">
    <source>
        <dbReference type="PROSITE-ProRule" id="PRU00335"/>
    </source>
</evidence>
<dbReference type="InterPro" id="IPR039532">
    <property type="entry name" value="TetR_C_Firmicutes"/>
</dbReference>
<dbReference type="AlphaFoldDB" id="A0A2U1JT80"/>
<gene>
    <name evidence="5" type="ORF">DCC39_15295</name>
</gene>
<dbReference type="Pfam" id="PF14278">
    <property type="entry name" value="TetR_C_8"/>
    <property type="match status" value="1"/>
</dbReference>
<dbReference type="PROSITE" id="PS50977">
    <property type="entry name" value="HTH_TETR_2"/>
    <property type="match status" value="1"/>
</dbReference>
<proteinExistence type="predicted"/>
<reference evidence="5 6" key="1">
    <citation type="submission" date="2018-04" db="EMBL/GenBank/DDBJ databases">
        <title>Camelliibacillus theae gen. nov., sp. nov., isolated from Pu'er tea.</title>
        <authorList>
            <person name="Niu L."/>
        </authorList>
    </citation>
    <scope>NUCLEOTIDE SEQUENCE [LARGE SCALE GENOMIC DNA]</scope>
    <source>
        <strain evidence="5 6">T8</strain>
    </source>
</reference>
<sequence length="197" mass="22930">MEKSNDLRVIRTKQLIRDALLTLIKEVGLENITVKKLTECAQINRSTFYAHFYDKYDLLESTINDELLSFVEEAAPKSEEELIATHYPKAFYLRAAQYIYQRADFFKIMMGENGIPSFQQQLLQIMKKYMAERLEKFHPQLDKMEIPKEFFISYVAHANIGVISYWLESGMQYSPQYVAEKMSNMTVEGPLSVAGIK</sequence>
<feature type="DNA-binding region" description="H-T-H motif" evidence="3">
    <location>
        <begin position="33"/>
        <end position="52"/>
    </location>
</feature>
<organism evidence="5 6">
    <name type="scientific">Pueribacillus theae</name>
    <dbReference type="NCBI Taxonomy" id="2171751"/>
    <lineage>
        <taxon>Bacteria</taxon>
        <taxon>Bacillati</taxon>
        <taxon>Bacillota</taxon>
        <taxon>Bacilli</taxon>
        <taxon>Bacillales</taxon>
        <taxon>Bacillaceae</taxon>
        <taxon>Pueribacillus</taxon>
    </lineage>
</organism>
<feature type="domain" description="HTH tetR-type" evidence="4">
    <location>
        <begin position="10"/>
        <end position="70"/>
    </location>
</feature>
<evidence type="ECO:0000313" key="6">
    <source>
        <dbReference type="Proteomes" id="UP000245998"/>
    </source>
</evidence>
<dbReference type="SUPFAM" id="SSF46689">
    <property type="entry name" value="Homeodomain-like"/>
    <property type="match status" value="1"/>
</dbReference>
<protein>
    <submittedName>
        <fullName evidence="5">TetR family transcriptional regulator</fullName>
    </submittedName>
</protein>
<dbReference type="PANTHER" id="PTHR43479">
    <property type="entry name" value="ACREF/ENVCD OPERON REPRESSOR-RELATED"/>
    <property type="match status" value="1"/>
</dbReference>
<dbReference type="OrthoDB" id="9810250at2"/>
<keyword evidence="1" id="KW-0678">Repressor</keyword>
<accession>A0A2U1JT80</accession>
<keyword evidence="2 3" id="KW-0238">DNA-binding</keyword>
<dbReference type="RefSeq" id="WP_116555771.1">
    <property type="nucleotide sequence ID" value="NZ_QCZG01000040.1"/>
</dbReference>
<dbReference type="InterPro" id="IPR001647">
    <property type="entry name" value="HTH_TetR"/>
</dbReference>
<dbReference type="PANTHER" id="PTHR43479:SF7">
    <property type="entry name" value="TETR-FAMILY TRANSCRIPTIONAL REGULATOR"/>
    <property type="match status" value="1"/>
</dbReference>
<dbReference type="Proteomes" id="UP000245998">
    <property type="component" value="Unassembled WGS sequence"/>
</dbReference>
<evidence type="ECO:0000313" key="5">
    <source>
        <dbReference type="EMBL" id="PWA08149.1"/>
    </source>
</evidence>
<dbReference type="InterPro" id="IPR009057">
    <property type="entry name" value="Homeodomain-like_sf"/>
</dbReference>
<dbReference type="Gene3D" id="1.10.357.10">
    <property type="entry name" value="Tetracycline Repressor, domain 2"/>
    <property type="match status" value="1"/>
</dbReference>
<evidence type="ECO:0000256" key="1">
    <source>
        <dbReference type="ARBA" id="ARBA00022491"/>
    </source>
</evidence>
<evidence type="ECO:0000259" key="4">
    <source>
        <dbReference type="PROSITE" id="PS50977"/>
    </source>
</evidence>
<name>A0A2U1JT80_9BACI</name>
<keyword evidence="6" id="KW-1185">Reference proteome</keyword>
<dbReference type="Pfam" id="PF00440">
    <property type="entry name" value="TetR_N"/>
    <property type="match status" value="1"/>
</dbReference>